<dbReference type="Gene3D" id="1.25.40.10">
    <property type="entry name" value="Tetratricopeptide repeat domain"/>
    <property type="match status" value="1"/>
</dbReference>
<dbReference type="SUPFAM" id="SSF52540">
    <property type="entry name" value="P-loop containing nucleoside triphosphate hydrolases"/>
    <property type="match status" value="1"/>
</dbReference>
<accession>A0A7Z2VBE6</accession>
<dbReference type="Proteomes" id="UP000503498">
    <property type="component" value="Chromosome"/>
</dbReference>
<dbReference type="InterPro" id="IPR019734">
    <property type="entry name" value="TPR_rpt"/>
</dbReference>
<name>A0A7Z2VBE6_XANCA</name>
<organism evidence="2 3">
    <name type="scientific">Xanthomonas campestris pv. badrii</name>
    <dbReference type="NCBI Taxonomy" id="149696"/>
    <lineage>
        <taxon>Bacteria</taxon>
        <taxon>Pseudomonadati</taxon>
        <taxon>Pseudomonadota</taxon>
        <taxon>Gammaproteobacteria</taxon>
        <taxon>Lysobacterales</taxon>
        <taxon>Lysobacteraceae</taxon>
        <taxon>Xanthomonas</taxon>
    </lineage>
</organism>
<protein>
    <recommendedName>
        <fullName evidence="4">Sulfotransferase family protein</fullName>
    </recommendedName>
</protein>
<dbReference type="RefSeq" id="WP_169706462.1">
    <property type="nucleotide sequence ID" value="NZ_CP051651.1"/>
</dbReference>
<dbReference type="InterPro" id="IPR011990">
    <property type="entry name" value="TPR-like_helical_dom_sf"/>
</dbReference>
<proteinExistence type="predicted"/>
<dbReference type="PANTHER" id="PTHR12788">
    <property type="entry name" value="PROTEIN-TYROSINE SULFOTRANSFERASE 2"/>
    <property type="match status" value="1"/>
</dbReference>
<dbReference type="Gene3D" id="3.40.50.300">
    <property type="entry name" value="P-loop containing nucleotide triphosphate hydrolases"/>
    <property type="match status" value="1"/>
</dbReference>
<evidence type="ECO:0000313" key="3">
    <source>
        <dbReference type="Proteomes" id="UP000503498"/>
    </source>
</evidence>
<dbReference type="Pfam" id="PF13469">
    <property type="entry name" value="Sulfotransfer_3"/>
    <property type="match status" value="1"/>
</dbReference>
<dbReference type="AlphaFoldDB" id="A0A7Z2VBE6"/>
<dbReference type="PANTHER" id="PTHR12788:SF10">
    <property type="entry name" value="PROTEIN-TYROSINE SULFOTRANSFERASE"/>
    <property type="match status" value="1"/>
</dbReference>
<dbReference type="GO" id="GO:0008476">
    <property type="term" value="F:protein-tyrosine sulfotransferase activity"/>
    <property type="evidence" value="ECO:0007669"/>
    <property type="project" value="InterPro"/>
</dbReference>
<dbReference type="InterPro" id="IPR026634">
    <property type="entry name" value="TPST-like"/>
</dbReference>
<evidence type="ECO:0008006" key="4">
    <source>
        <dbReference type="Google" id="ProtNLM"/>
    </source>
</evidence>
<sequence>MSTSATPSYTELLLRADTTAAAKDYTKATALYLEAQRRAPEDAQPRLQLSYVYSLRGEYRLARQQALEARHSTRLTTDQLRELIARLRTFNEIPAMLACIDRLKPLSRIPIPLLISIAAHLTYVNLPERALTYLDEAKRADPNYPVTLFARGQILTYLGRFSEAQDDLSAGLRRAPEIAQGYWLQSQLRTQSQSSNHIDQIRKQLHKPNRTDRDIALLAFALHKELDDIGDHPNAWKALMMGCRSKRSTLQYSTRQSAALFAELSKYRPQPPNRQTVTPPQTVPIFIVGMHRSGTTLLEQLICASPLVHAAGELYDFTTAMRQVTNHHCKGVIDLEIALRAQSSDIGTAGTHYSSSVQWRLEGQRHFTDKLPSNFLNAGYIAQTLPHAKILHMVRDPAETCFSNLRELFSEANPYSYDMDELADFHDLYRQLMDHWHLQFPGRILDVSYSRLTSDTRAVMQEVATFCDLPFDEGMLRTDASKRPVVTASAVQVRGNVRAALVPKWQAYRNELKPLLDRLTS</sequence>
<evidence type="ECO:0000256" key="1">
    <source>
        <dbReference type="ARBA" id="ARBA00022679"/>
    </source>
</evidence>
<dbReference type="SMART" id="SM00028">
    <property type="entry name" value="TPR"/>
    <property type="match status" value="3"/>
</dbReference>
<reference evidence="2 3" key="1">
    <citation type="submission" date="2020-04" db="EMBL/GenBank/DDBJ databases">
        <title>Genome-Wide Identification of 5-Methylcytosine Sites in Bacterial Genomes By High-Throughput Sequencing of MspJI Restriction Fragments.</title>
        <authorList>
            <person name="Wu V."/>
        </authorList>
    </citation>
    <scope>NUCLEOTIDE SEQUENCE [LARGE SCALE GENOMIC DNA]</scope>
    <source>
        <strain evidence="2 3">NEB122</strain>
    </source>
</reference>
<dbReference type="EMBL" id="CP051651">
    <property type="protein sequence ID" value="QJD68242.1"/>
    <property type="molecule type" value="Genomic_DNA"/>
</dbReference>
<keyword evidence="1" id="KW-0808">Transferase</keyword>
<dbReference type="SUPFAM" id="SSF48452">
    <property type="entry name" value="TPR-like"/>
    <property type="match status" value="1"/>
</dbReference>
<gene>
    <name evidence="2" type="ORF">HG421_11355</name>
</gene>
<reference evidence="2 3" key="2">
    <citation type="submission" date="2020-04" db="EMBL/GenBank/DDBJ databases">
        <authorList>
            <person name="Fomenkov A."/>
            <person name="Anton B.P."/>
            <person name="Roberts R.J."/>
        </authorList>
    </citation>
    <scope>NUCLEOTIDE SEQUENCE [LARGE SCALE GENOMIC DNA]</scope>
    <source>
        <strain evidence="2 3">NEB122</strain>
    </source>
</reference>
<evidence type="ECO:0000313" key="2">
    <source>
        <dbReference type="EMBL" id="QJD68242.1"/>
    </source>
</evidence>
<dbReference type="InterPro" id="IPR027417">
    <property type="entry name" value="P-loop_NTPase"/>
</dbReference>